<feature type="signal peptide" evidence="13">
    <location>
        <begin position="1"/>
        <end position="29"/>
    </location>
</feature>
<feature type="transmembrane region" description="Helical" evidence="12">
    <location>
        <begin position="884"/>
        <end position="908"/>
    </location>
</feature>
<dbReference type="RefSeq" id="XP_005090887.2">
    <property type="nucleotide sequence ID" value="XM_005090830.3"/>
</dbReference>
<keyword evidence="4 12" id="KW-0812">Transmembrane</keyword>
<keyword evidence="6" id="KW-0677">Repeat</keyword>
<evidence type="ECO:0000256" key="10">
    <source>
        <dbReference type="ARBA" id="ARBA00023180"/>
    </source>
</evidence>
<dbReference type="Pfam" id="PF13855">
    <property type="entry name" value="LRR_8"/>
    <property type="match status" value="2"/>
</dbReference>
<evidence type="ECO:0000256" key="2">
    <source>
        <dbReference type="ARBA" id="ARBA00009634"/>
    </source>
</evidence>
<keyword evidence="5 13" id="KW-0732">Signal</keyword>
<evidence type="ECO:0000256" key="1">
    <source>
        <dbReference type="ARBA" id="ARBA00004167"/>
    </source>
</evidence>
<dbReference type="SUPFAM" id="SSF52200">
    <property type="entry name" value="Toll/Interleukin receptor TIR domain"/>
    <property type="match status" value="1"/>
</dbReference>
<evidence type="ECO:0000256" key="8">
    <source>
        <dbReference type="ARBA" id="ARBA00023136"/>
    </source>
</evidence>
<evidence type="ECO:0000256" key="12">
    <source>
        <dbReference type="SAM" id="Phobius"/>
    </source>
</evidence>
<feature type="chain" id="PRO_5046845386" evidence="13">
    <location>
        <begin position="30"/>
        <end position="1098"/>
    </location>
</feature>
<dbReference type="GeneID" id="101862851"/>
<dbReference type="Pfam" id="PF13676">
    <property type="entry name" value="TIR_2"/>
    <property type="match status" value="1"/>
</dbReference>
<feature type="compositionally biased region" description="Basic and acidic residues" evidence="11">
    <location>
        <begin position="58"/>
        <end position="82"/>
    </location>
</feature>
<name>A0ABM0JD10_APLCA</name>
<feature type="region of interest" description="Disordered" evidence="11">
    <location>
        <begin position="602"/>
        <end position="621"/>
    </location>
</feature>
<dbReference type="InterPro" id="IPR032675">
    <property type="entry name" value="LRR_dom_sf"/>
</dbReference>
<dbReference type="InterPro" id="IPR003591">
    <property type="entry name" value="Leu-rich_rpt_typical-subtyp"/>
</dbReference>
<comment type="similarity">
    <text evidence="2">Belongs to the Toll-like receptor family.</text>
</comment>
<dbReference type="Gene3D" id="3.40.50.10140">
    <property type="entry name" value="Toll/interleukin-1 receptor homology (TIR) domain"/>
    <property type="match status" value="1"/>
</dbReference>
<evidence type="ECO:0000313" key="15">
    <source>
        <dbReference type="Proteomes" id="UP000694888"/>
    </source>
</evidence>
<accession>A0ABM0JD10</accession>
<keyword evidence="7 12" id="KW-1133">Transmembrane helix</keyword>
<feature type="region of interest" description="Disordered" evidence="11">
    <location>
        <begin position="58"/>
        <end position="119"/>
    </location>
</feature>
<dbReference type="Pfam" id="PF13306">
    <property type="entry name" value="LRR_5"/>
    <property type="match status" value="1"/>
</dbReference>
<feature type="compositionally biased region" description="Basic and acidic residues" evidence="11">
    <location>
        <begin position="109"/>
        <end position="119"/>
    </location>
</feature>
<dbReference type="PROSITE" id="PS50104">
    <property type="entry name" value="TIR"/>
    <property type="match status" value="1"/>
</dbReference>
<dbReference type="PANTHER" id="PTHR24365">
    <property type="entry name" value="TOLL-LIKE RECEPTOR"/>
    <property type="match status" value="1"/>
</dbReference>
<evidence type="ECO:0000256" key="3">
    <source>
        <dbReference type="ARBA" id="ARBA00022614"/>
    </source>
</evidence>
<dbReference type="PROSITE" id="PS51450">
    <property type="entry name" value="LRR"/>
    <property type="match status" value="1"/>
</dbReference>
<evidence type="ECO:0000256" key="11">
    <source>
        <dbReference type="SAM" id="MobiDB-lite"/>
    </source>
</evidence>
<dbReference type="InterPro" id="IPR026906">
    <property type="entry name" value="LRR_5"/>
</dbReference>
<evidence type="ECO:0000256" key="5">
    <source>
        <dbReference type="ARBA" id="ARBA00022729"/>
    </source>
</evidence>
<keyword evidence="9" id="KW-0675">Receptor</keyword>
<protein>
    <submittedName>
        <fullName evidence="16">Toll-like receptor 4</fullName>
    </submittedName>
</protein>
<dbReference type="PANTHER" id="PTHR24365:SF541">
    <property type="entry name" value="PROTEIN TOLL-RELATED"/>
    <property type="match status" value="1"/>
</dbReference>
<reference evidence="16" key="1">
    <citation type="submission" date="2025-08" db="UniProtKB">
        <authorList>
            <consortium name="RefSeq"/>
        </authorList>
    </citation>
    <scope>IDENTIFICATION</scope>
</reference>
<evidence type="ECO:0000256" key="7">
    <source>
        <dbReference type="ARBA" id="ARBA00022989"/>
    </source>
</evidence>
<keyword evidence="10" id="KW-0325">Glycoprotein</keyword>
<feature type="compositionally biased region" description="Basic residues" evidence="11">
    <location>
        <begin position="85"/>
        <end position="94"/>
    </location>
</feature>
<dbReference type="SUPFAM" id="SSF52058">
    <property type="entry name" value="L domain-like"/>
    <property type="match status" value="3"/>
</dbReference>
<keyword evidence="8 12" id="KW-0472">Membrane</keyword>
<evidence type="ECO:0000256" key="6">
    <source>
        <dbReference type="ARBA" id="ARBA00022737"/>
    </source>
</evidence>
<feature type="domain" description="TIR" evidence="14">
    <location>
        <begin position="937"/>
        <end position="1081"/>
    </location>
</feature>
<dbReference type="InterPro" id="IPR001611">
    <property type="entry name" value="Leu-rich_rpt"/>
</dbReference>
<evidence type="ECO:0000256" key="4">
    <source>
        <dbReference type="ARBA" id="ARBA00022692"/>
    </source>
</evidence>
<evidence type="ECO:0000256" key="9">
    <source>
        <dbReference type="ARBA" id="ARBA00023170"/>
    </source>
</evidence>
<dbReference type="Gene3D" id="3.80.10.10">
    <property type="entry name" value="Ribonuclease Inhibitor"/>
    <property type="match status" value="4"/>
</dbReference>
<dbReference type="Proteomes" id="UP000694888">
    <property type="component" value="Unplaced"/>
</dbReference>
<proteinExistence type="inferred from homology"/>
<sequence>MPNKQKMMAGPKAIILLGLVVLLKDFVQTAIPPTSPEAESDALIDKVVEKNLSAWEKERPLTPRAKSGDEYRRDLSDPEKLSKQTSRKSQRIRRKDLLDVSQGLTSDPNSKEETDDRTLTCEDESLPDWKTSAGHDVYNCSASTDCICHQEEHNQRIQANCSSLRLYRIPQDLPPKIYKLTLSENRLRSFNLSILLDYPGLAFVDAQQNKMTSLVQSTAVTASSSLLILLLGKNNFTSIGEDAFKMLPSLRQLSLNDNRIQSLTNLSFSGLDQLAILDLSLNDIKHIEQGTFDSLPKLHTLLLNNNPHLSYYPARMAPRLFKNLRSLIVLNLAGSSGGAIRYPDEALGYLTNLRELNMDGLANGAVLGPQVKHLKKLKSLKVGVGEKNHCNIGNLTSSFFKNTPHLTSLEIQFCLMASISSDAFVNTTKLQRLKISYSKDLGVSKALRSLASLQNSSLKSLELVHLVHHNGLPCRYLTEEDSKFIKNTMLELLDLSDNLLAMVEMNFYKALPQTLKTLVLRNNRFSVNTFQLSSLASMNNLTKLDLTSQDIGKVKALQPKPHENKDSEACEVMLPDMIDPEAYSGGFLSKYEFPAMSKPFLHTELPNSEDRTDTGDKTREKMNTDGLTILPINTVQKFSMPPNLQTLWAPQFLLYGELVLFHRENKKLEEIDFSFSVLPSWGNGKLYGNVRNISLEGNYCQYIRPGFFPGNNSLELLNIRNNILGPQFANDEQGIIFKRLARLLWLDLSMNLIYKLPPDFFKGLSRLRELILSDNKLQSLNFSVSSMPHLTTIDASKNSIAWIGRRTRDGLDTLALHHPVSLDLRKNPLPCTCKGIEILSWLATTNVHLTGEDFLVCRFESNDYDTIGNLSQRVMSMKRRCTPWFNVVFISVACPSLFLVLSSVFLVYRYRWKLRYLHKVKFSKWFGFHPSTQTSRHKFDAFVIYAEEDRDFVLHTMLTELETNRGHKLCVAERDFMPGTYITTNITCAVQSSTFTLPVISPDFLDDEYSEYGVQMALCEMVFEKRPVLHLFLRTPMDYRLLFRDLLVVLRDDKYTEYPPQAELEDDNINKNFWDALSQMIGHSDSQLEPRLDLSGEL</sequence>
<dbReference type="InterPro" id="IPR035897">
    <property type="entry name" value="Toll_tir_struct_dom_sf"/>
</dbReference>
<comment type="subcellular location">
    <subcellularLocation>
        <location evidence="1">Membrane</location>
        <topology evidence="1">Single-pass membrane protein</topology>
    </subcellularLocation>
</comment>
<keyword evidence="15" id="KW-1185">Reference proteome</keyword>
<feature type="compositionally biased region" description="Basic and acidic residues" evidence="11">
    <location>
        <begin position="608"/>
        <end position="621"/>
    </location>
</feature>
<keyword evidence="3" id="KW-0433">Leucine-rich repeat</keyword>
<organism evidence="15 16">
    <name type="scientific">Aplysia californica</name>
    <name type="common">California sea hare</name>
    <dbReference type="NCBI Taxonomy" id="6500"/>
    <lineage>
        <taxon>Eukaryota</taxon>
        <taxon>Metazoa</taxon>
        <taxon>Spiralia</taxon>
        <taxon>Lophotrochozoa</taxon>
        <taxon>Mollusca</taxon>
        <taxon>Gastropoda</taxon>
        <taxon>Heterobranchia</taxon>
        <taxon>Euthyneura</taxon>
        <taxon>Tectipleura</taxon>
        <taxon>Aplysiida</taxon>
        <taxon>Aplysioidea</taxon>
        <taxon>Aplysiidae</taxon>
        <taxon>Aplysia</taxon>
    </lineage>
</organism>
<evidence type="ECO:0000313" key="16">
    <source>
        <dbReference type="RefSeq" id="XP_005090887.2"/>
    </source>
</evidence>
<gene>
    <name evidence="16" type="primary">LOC101862851</name>
</gene>
<dbReference type="InterPro" id="IPR000157">
    <property type="entry name" value="TIR_dom"/>
</dbReference>
<dbReference type="SMART" id="SM00369">
    <property type="entry name" value="LRR_TYP"/>
    <property type="match status" value="6"/>
</dbReference>
<dbReference type="SMART" id="SM00255">
    <property type="entry name" value="TIR"/>
    <property type="match status" value="1"/>
</dbReference>
<evidence type="ECO:0000256" key="13">
    <source>
        <dbReference type="SAM" id="SignalP"/>
    </source>
</evidence>
<evidence type="ECO:0000259" key="14">
    <source>
        <dbReference type="PROSITE" id="PS50104"/>
    </source>
</evidence>